<evidence type="ECO:0000313" key="4">
    <source>
        <dbReference type="EMBL" id="MVD25318.1"/>
    </source>
</evidence>
<gene>
    <name evidence="4" type="ORF">D6U24_18440</name>
    <name evidence="2" type="ORF">ERS013200_03671</name>
    <name evidence="3" type="ORF">KIN13_07340</name>
</gene>
<dbReference type="EMBL" id="QZRB01000033">
    <property type="protein sequence ID" value="MVD25318.1"/>
    <property type="molecule type" value="Genomic_DNA"/>
</dbReference>
<reference evidence="2 5" key="1">
    <citation type="submission" date="2015-07" db="EMBL/GenBank/DDBJ databases">
        <authorList>
            <consortium name="Pathogen Informatics"/>
        </authorList>
    </citation>
    <scope>NUCLEOTIDE SEQUENCE [LARGE SCALE GENOMIC DNA]</scope>
    <source>
        <strain evidence="2 5">A316</strain>
    </source>
</reference>
<organism evidence="4 6">
    <name type="scientific">Vibrio cholerae</name>
    <dbReference type="NCBI Taxonomy" id="666"/>
    <lineage>
        <taxon>Bacteria</taxon>
        <taxon>Pseudomonadati</taxon>
        <taxon>Pseudomonadota</taxon>
        <taxon>Gammaproteobacteria</taxon>
        <taxon>Vibrionales</taxon>
        <taxon>Vibrionaceae</taxon>
        <taxon>Vibrio</taxon>
    </lineage>
</organism>
<evidence type="ECO:0000313" key="5">
    <source>
        <dbReference type="Proteomes" id="UP000041770"/>
    </source>
</evidence>
<evidence type="ECO:0000313" key="6">
    <source>
        <dbReference type="Proteomes" id="UP000471242"/>
    </source>
</evidence>
<dbReference type="AlphaFoldDB" id="A0A0H6HJJ1"/>
<dbReference type="EMBL" id="JAHBND010000359">
    <property type="protein sequence ID" value="MBS7673247.1"/>
    <property type="molecule type" value="Genomic_DNA"/>
</dbReference>
<evidence type="ECO:0000256" key="1">
    <source>
        <dbReference type="SAM" id="Phobius"/>
    </source>
</evidence>
<dbReference type="EMBL" id="CWQY01000041">
    <property type="protein sequence ID" value="CSD24962.1"/>
    <property type="molecule type" value="Genomic_DNA"/>
</dbReference>
<sequence length="69" mass="8388">MNYFYDLSELNWEFFGFYDWIDAYHPEFYFVVCTQNLAIVSYLLIVPFLRGEKLCVGCFISCYESRRLQ</sequence>
<keyword evidence="1" id="KW-0472">Membrane</keyword>
<name>A0A0H6HJJ1_VIBCL</name>
<accession>A0A0H6HJJ1</accession>
<dbReference type="KEGG" id="vcq:EN18_17750"/>
<evidence type="ECO:0000313" key="2">
    <source>
        <dbReference type="EMBL" id="CSD24962.1"/>
    </source>
</evidence>
<evidence type="ECO:0000313" key="3">
    <source>
        <dbReference type="EMBL" id="MBS7673247.1"/>
    </source>
</evidence>
<dbReference type="Proteomes" id="UP000471242">
    <property type="component" value="Unassembled WGS sequence"/>
</dbReference>
<dbReference type="Proteomes" id="UP001196338">
    <property type="component" value="Unassembled WGS sequence"/>
</dbReference>
<reference evidence="3" key="4">
    <citation type="submission" date="2023-08" db="EMBL/GenBank/DDBJ databases">
        <title>Vibrio cholerae Outbreaks in Tanzania Exemplify Founder Flush: Simultaneous Increases in Population Size and Genetic Diversity.</title>
        <authorList>
            <person name="Debes A.K."/>
            <person name="Mohammed A."/>
            <person name="Maseke I."/>
            <person name="Almeida M."/>
            <person name="Li S."/>
            <person name="Matimba H."/>
            <person name="Joachim A."/>
            <person name="Mizinduko M."/>
            <person name="Nyanga S."/>
            <person name="Kelly M."/>
            <person name="Kachwamba Y."/>
            <person name="Schaffer A.M."/>
            <person name="Nyanga A.S."/>
            <person name="Mghamba J."/>
            <person name="Mosha F.S."/>
            <person name="Sack D.A."/>
            <person name="Stine O.C."/>
        </authorList>
    </citation>
    <scope>NUCLEOTIDE SEQUENCE</scope>
    <source>
        <strain evidence="3">TDS0091212</strain>
    </source>
</reference>
<keyword evidence="1" id="KW-0812">Transmembrane</keyword>
<dbReference type="Proteomes" id="UP000041770">
    <property type="component" value="Unassembled WGS sequence"/>
</dbReference>
<keyword evidence="1" id="KW-1133">Transmembrane helix</keyword>
<reference evidence="3" key="3">
    <citation type="submission" date="2021-05" db="EMBL/GenBank/DDBJ databases">
        <authorList>
            <person name="Stine C."/>
        </authorList>
    </citation>
    <scope>NUCLEOTIDE SEQUENCE</scope>
    <source>
        <strain evidence="3">TDS0091212</strain>
    </source>
</reference>
<proteinExistence type="predicted"/>
<feature type="transmembrane region" description="Helical" evidence="1">
    <location>
        <begin position="28"/>
        <end position="49"/>
    </location>
</feature>
<protein>
    <submittedName>
        <fullName evidence="4">Uncharacterized protein</fullName>
    </submittedName>
</protein>
<reference evidence="4 6" key="2">
    <citation type="submission" date="2018-09" db="EMBL/GenBank/DDBJ databases">
        <title>Genomic epidemiology reveals two lineages of Vibrio cholerae that can cause global cholera epidemics despite absence of cholera toxin gene.</title>
        <authorList>
            <person name="Wang H."/>
            <person name="Zen W."/>
            <person name="Yu H."/>
            <person name="Zhang W."/>
            <person name="Pan J."/>
            <person name="Yang C."/>
            <person name="Cui Y."/>
        </authorList>
    </citation>
    <scope>NUCLEOTIDE SEQUENCE [LARGE SCALE GENOMIC DNA]</scope>
    <source>
        <strain evidence="4 6">00-1_S85</strain>
    </source>
</reference>